<comment type="subcellular location">
    <subcellularLocation>
        <location evidence="1 9">Cell membrane</location>
        <topology evidence="1 9">Multi-pass membrane protein</topology>
    </subcellularLocation>
</comment>
<evidence type="ECO:0000256" key="3">
    <source>
        <dbReference type="ARBA" id="ARBA00022448"/>
    </source>
</evidence>
<keyword evidence="3 9" id="KW-0813">Transport</keyword>
<feature type="transmembrane region" description="Helical" evidence="9">
    <location>
        <begin position="169"/>
        <end position="192"/>
    </location>
</feature>
<dbReference type="InterPro" id="IPR050901">
    <property type="entry name" value="BP-dep_ABC_trans_perm"/>
</dbReference>
<comment type="similarity">
    <text evidence="2">Belongs to the binding-protein-dependent transport system permease family. MalFG subfamily.</text>
</comment>
<keyword evidence="8 9" id="KW-0472">Membrane</keyword>
<evidence type="ECO:0000256" key="9">
    <source>
        <dbReference type="RuleBase" id="RU363032"/>
    </source>
</evidence>
<accession>A0ABQ1FHN8</accession>
<dbReference type="SUPFAM" id="SSF161098">
    <property type="entry name" value="MetI-like"/>
    <property type="match status" value="1"/>
</dbReference>
<dbReference type="CDD" id="cd06261">
    <property type="entry name" value="TM_PBP2"/>
    <property type="match status" value="1"/>
</dbReference>
<evidence type="ECO:0000256" key="7">
    <source>
        <dbReference type="ARBA" id="ARBA00022989"/>
    </source>
</evidence>
<sequence length="307" mass="33998">MHPRKIKWDRMFKASSTDLFAPFYLWLGLILLTVCSLGPFVYLFLSSISQEVELIQGHIIPQSPTLKNYIGLLTGNNAIVFASALKNSVVVSILVTLISIFVGLFAAYAFSRIKFPFRKTGLFVVLAMQIMPSISIVTPLYILIRDGIKVGIPFTGIVFFQTPPLLDSIWALIFSYTSFSLPYVVWLLAGYFQTIPKELEEASYVDGSSRFGTMFRIILPLSMPGIAATAIFVFLNAWDEFLFANAFTQTYASKTLPIMIAEFVGKHSIDWGSMTAGGFLASLPPVIISLYLYKYIIGGVTAGGVKE</sequence>
<feature type="transmembrane region" description="Helical" evidence="9">
    <location>
        <begin position="271"/>
        <end position="293"/>
    </location>
</feature>
<proteinExistence type="inferred from homology"/>
<evidence type="ECO:0000256" key="8">
    <source>
        <dbReference type="ARBA" id="ARBA00023136"/>
    </source>
</evidence>
<protein>
    <submittedName>
        <fullName evidence="11">Sugar ABC transporter permease</fullName>
    </submittedName>
</protein>
<dbReference type="PANTHER" id="PTHR32243:SF50">
    <property type="entry name" value="MALTOSE_MALTODEXTRIN TRANSPORT SYSTEM PERMEASE PROTEIN MALG"/>
    <property type="match status" value="1"/>
</dbReference>
<feature type="transmembrane region" description="Helical" evidence="9">
    <location>
        <begin position="213"/>
        <end position="235"/>
    </location>
</feature>
<evidence type="ECO:0000256" key="5">
    <source>
        <dbReference type="ARBA" id="ARBA00022597"/>
    </source>
</evidence>
<evidence type="ECO:0000313" key="12">
    <source>
        <dbReference type="Proteomes" id="UP000615455"/>
    </source>
</evidence>
<keyword evidence="4" id="KW-1003">Cell membrane</keyword>
<evidence type="ECO:0000259" key="10">
    <source>
        <dbReference type="PROSITE" id="PS50928"/>
    </source>
</evidence>
<evidence type="ECO:0000256" key="1">
    <source>
        <dbReference type="ARBA" id="ARBA00004651"/>
    </source>
</evidence>
<dbReference type="RefSeq" id="WP_189020358.1">
    <property type="nucleotide sequence ID" value="NZ_BMHE01000073.1"/>
</dbReference>
<keyword evidence="7 9" id="KW-1133">Transmembrane helix</keyword>
<evidence type="ECO:0000256" key="2">
    <source>
        <dbReference type="ARBA" id="ARBA00009047"/>
    </source>
</evidence>
<feature type="transmembrane region" description="Helical" evidence="9">
    <location>
        <begin position="89"/>
        <end position="110"/>
    </location>
</feature>
<dbReference type="InterPro" id="IPR000515">
    <property type="entry name" value="MetI-like"/>
</dbReference>
<keyword evidence="5" id="KW-0762">Sugar transport</keyword>
<dbReference type="EMBL" id="BMHE01000073">
    <property type="protein sequence ID" value="GGA13958.1"/>
    <property type="molecule type" value="Genomic_DNA"/>
</dbReference>
<evidence type="ECO:0000256" key="6">
    <source>
        <dbReference type="ARBA" id="ARBA00022692"/>
    </source>
</evidence>
<keyword evidence="6 9" id="KW-0812">Transmembrane</keyword>
<dbReference type="Pfam" id="PF00528">
    <property type="entry name" value="BPD_transp_1"/>
    <property type="match status" value="1"/>
</dbReference>
<comment type="caution">
    <text evidence="11">The sequence shown here is derived from an EMBL/GenBank/DDBJ whole genome shotgun (WGS) entry which is preliminary data.</text>
</comment>
<name>A0ABQ1FHN8_9BACL</name>
<dbReference type="Proteomes" id="UP000615455">
    <property type="component" value="Unassembled WGS sequence"/>
</dbReference>
<gene>
    <name evidence="11" type="ORF">GCM10008018_68600</name>
</gene>
<keyword evidence="12" id="KW-1185">Reference proteome</keyword>
<feature type="transmembrane region" description="Helical" evidence="9">
    <location>
        <begin position="122"/>
        <end position="144"/>
    </location>
</feature>
<evidence type="ECO:0000313" key="11">
    <source>
        <dbReference type="EMBL" id="GGA13958.1"/>
    </source>
</evidence>
<dbReference type="Gene3D" id="1.10.3720.10">
    <property type="entry name" value="MetI-like"/>
    <property type="match status" value="1"/>
</dbReference>
<dbReference type="PANTHER" id="PTHR32243">
    <property type="entry name" value="MALTOSE TRANSPORT SYSTEM PERMEASE-RELATED"/>
    <property type="match status" value="1"/>
</dbReference>
<organism evidence="11 12">
    <name type="scientific">Paenibacillus marchantiophytorum</name>
    <dbReference type="NCBI Taxonomy" id="1619310"/>
    <lineage>
        <taxon>Bacteria</taxon>
        <taxon>Bacillati</taxon>
        <taxon>Bacillota</taxon>
        <taxon>Bacilli</taxon>
        <taxon>Bacillales</taxon>
        <taxon>Paenibacillaceae</taxon>
        <taxon>Paenibacillus</taxon>
    </lineage>
</organism>
<dbReference type="PROSITE" id="PS50928">
    <property type="entry name" value="ABC_TM1"/>
    <property type="match status" value="1"/>
</dbReference>
<dbReference type="InterPro" id="IPR035906">
    <property type="entry name" value="MetI-like_sf"/>
</dbReference>
<reference evidence="12" key="1">
    <citation type="journal article" date="2019" name="Int. J. Syst. Evol. Microbiol.">
        <title>The Global Catalogue of Microorganisms (GCM) 10K type strain sequencing project: providing services to taxonomists for standard genome sequencing and annotation.</title>
        <authorList>
            <consortium name="The Broad Institute Genomics Platform"/>
            <consortium name="The Broad Institute Genome Sequencing Center for Infectious Disease"/>
            <person name="Wu L."/>
            <person name="Ma J."/>
        </authorList>
    </citation>
    <scope>NUCLEOTIDE SEQUENCE [LARGE SCALE GENOMIC DNA]</scope>
    <source>
        <strain evidence="12">CGMCC 1.15043</strain>
    </source>
</reference>
<evidence type="ECO:0000256" key="4">
    <source>
        <dbReference type="ARBA" id="ARBA00022475"/>
    </source>
</evidence>
<feature type="transmembrane region" description="Helical" evidence="9">
    <location>
        <begin position="21"/>
        <end position="45"/>
    </location>
</feature>
<feature type="domain" description="ABC transmembrane type-1" evidence="10">
    <location>
        <begin position="85"/>
        <end position="292"/>
    </location>
</feature>